<gene>
    <name evidence="2" type="ORF">KIW84_043136</name>
</gene>
<dbReference type="AlphaFoldDB" id="A0A9D5ARE9"/>
<feature type="region of interest" description="Disordered" evidence="1">
    <location>
        <begin position="65"/>
        <end position="84"/>
    </location>
</feature>
<comment type="caution">
    <text evidence="2">The sequence shown here is derived from an EMBL/GenBank/DDBJ whole genome shotgun (WGS) entry which is preliminary data.</text>
</comment>
<reference evidence="2 3" key="1">
    <citation type="journal article" date="2022" name="Nat. Genet.">
        <title>Improved pea reference genome and pan-genome highlight genomic features and evolutionary characteristics.</title>
        <authorList>
            <person name="Yang T."/>
            <person name="Liu R."/>
            <person name="Luo Y."/>
            <person name="Hu S."/>
            <person name="Wang D."/>
            <person name="Wang C."/>
            <person name="Pandey M.K."/>
            <person name="Ge S."/>
            <person name="Xu Q."/>
            <person name="Li N."/>
            <person name="Li G."/>
            <person name="Huang Y."/>
            <person name="Saxena R.K."/>
            <person name="Ji Y."/>
            <person name="Li M."/>
            <person name="Yan X."/>
            <person name="He Y."/>
            <person name="Liu Y."/>
            <person name="Wang X."/>
            <person name="Xiang C."/>
            <person name="Varshney R.K."/>
            <person name="Ding H."/>
            <person name="Gao S."/>
            <person name="Zong X."/>
        </authorList>
    </citation>
    <scope>NUCLEOTIDE SEQUENCE [LARGE SCALE GENOMIC DNA]</scope>
    <source>
        <strain evidence="2 3">cv. Zhongwan 6</strain>
    </source>
</reference>
<accession>A0A9D5ARE9</accession>
<keyword evidence="3" id="KW-1185">Reference proteome</keyword>
<protein>
    <submittedName>
        <fullName evidence="2">Uncharacterized protein</fullName>
    </submittedName>
</protein>
<evidence type="ECO:0000313" key="3">
    <source>
        <dbReference type="Proteomes" id="UP001058974"/>
    </source>
</evidence>
<sequence length="84" mass="9336">MKKSSVLSMASSNKPSAVKLTHPISIDGREYVPEPLLAEEKEKIWRSQVLIPLSLANEPLAFLGPLPENRHPEELQDCSSQKLS</sequence>
<dbReference type="Gramene" id="Psat04G0313600-T1">
    <property type="protein sequence ID" value="KAI5418793.1"/>
    <property type="gene ID" value="KIW84_043136"/>
</dbReference>
<proteinExistence type="predicted"/>
<evidence type="ECO:0000313" key="2">
    <source>
        <dbReference type="EMBL" id="KAI5418793.1"/>
    </source>
</evidence>
<evidence type="ECO:0000256" key="1">
    <source>
        <dbReference type="SAM" id="MobiDB-lite"/>
    </source>
</evidence>
<name>A0A9D5ARE9_PEA</name>
<organism evidence="2 3">
    <name type="scientific">Pisum sativum</name>
    <name type="common">Garden pea</name>
    <name type="synonym">Lathyrus oleraceus</name>
    <dbReference type="NCBI Taxonomy" id="3888"/>
    <lineage>
        <taxon>Eukaryota</taxon>
        <taxon>Viridiplantae</taxon>
        <taxon>Streptophyta</taxon>
        <taxon>Embryophyta</taxon>
        <taxon>Tracheophyta</taxon>
        <taxon>Spermatophyta</taxon>
        <taxon>Magnoliopsida</taxon>
        <taxon>eudicotyledons</taxon>
        <taxon>Gunneridae</taxon>
        <taxon>Pentapetalae</taxon>
        <taxon>rosids</taxon>
        <taxon>fabids</taxon>
        <taxon>Fabales</taxon>
        <taxon>Fabaceae</taxon>
        <taxon>Papilionoideae</taxon>
        <taxon>50 kb inversion clade</taxon>
        <taxon>NPAAA clade</taxon>
        <taxon>Hologalegina</taxon>
        <taxon>IRL clade</taxon>
        <taxon>Fabeae</taxon>
        <taxon>Lathyrus</taxon>
    </lineage>
</organism>
<dbReference type="Proteomes" id="UP001058974">
    <property type="component" value="Chromosome 4"/>
</dbReference>
<dbReference type="EMBL" id="JAMSHJ010000004">
    <property type="protein sequence ID" value="KAI5418793.1"/>
    <property type="molecule type" value="Genomic_DNA"/>
</dbReference>